<gene>
    <name evidence="2" type="primary">ftsH_1</name>
    <name evidence="2" type="ORF">ETAA8_02080</name>
</gene>
<organism evidence="2 3">
    <name type="scientific">Anatilimnocola aggregata</name>
    <dbReference type="NCBI Taxonomy" id="2528021"/>
    <lineage>
        <taxon>Bacteria</taxon>
        <taxon>Pseudomonadati</taxon>
        <taxon>Planctomycetota</taxon>
        <taxon>Planctomycetia</taxon>
        <taxon>Pirellulales</taxon>
        <taxon>Pirellulaceae</taxon>
        <taxon>Anatilimnocola</taxon>
    </lineage>
</organism>
<sequence length="164" mass="18021">MTEPAKPELPAPSLATAYHEAGHAVIALALGRLVQRVSILPNQLRLGACELKKGKAKQTHDPVETEILIFLGGVAAEARFTGTYAWGGAQQDLRYVRSLTTQRAGSQKQIERLERRMLDKVEHLLDDPAVWLATKLIADELLRSTTISGRAAKHLFEQAAAKFD</sequence>
<dbReference type="OrthoDB" id="6064590at2"/>
<dbReference type="KEGG" id="aagg:ETAA8_02080"/>
<proteinExistence type="predicted"/>
<accession>A0A517Y4M0</accession>
<dbReference type="Gene3D" id="1.20.58.760">
    <property type="entry name" value="Peptidase M41"/>
    <property type="match status" value="1"/>
</dbReference>
<dbReference type="InterPro" id="IPR000642">
    <property type="entry name" value="Peptidase_M41"/>
</dbReference>
<feature type="domain" description="Peptidase M41" evidence="1">
    <location>
        <begin position="15"/>
        <end position="102"/>
    </location>
</feature>
<keyword evidence="3" id="KW-1185">Reference proteome</keyword>
<dbReference type="AlphaFoldDB" id="A0A517Y4M0"/>
<dbReference type="GO" id="GO:0005524">
    <property type="term" value="F:ATP binding"/>
    <property type="evidence" value="ECO:0007669"/>
    <property type="project" value="InterPro"/>
</dbReference>
<dbReference type="GO" id="GO:0004222">
    <property type="term" value="F:metalloendopeptidase activity"/>
    <property type="evidence" value="ECO:0007669"/>
    <property type="project" value="InterPro"/>
</dbReference>
<evidence type="ECO:0000313" key="3">
    <source>
        <dbReference type="Proteomes" id="UP000315017"/>
    </source>
</evidence>
<evidence type="ECO:0000259" key="1">
    <source>
        <dbReference type="Pfam" id="PF01434"/>
    </source>
</evidence>
<name>A0A517Y4M0_9BACT</name>
<dbReference type="InterPro" id="IPR037219">
    <property type="entry name" value="Peptidase_M41-like"/>
</dbReference>
<dbReference type="Pfam" id="PF01434">
    <property type="entry name" value="Peptidase_M41"/>
    <property type="match status" value="1"/>
</dbReference>
<evidence type="ECO:0000313" key="2">
    <source>
        <dbReference type="EMBL" id="QDU25146.1"/>
    </source>
</evidence>
<keyword evidence="2" id="KW-0378">Hydrolase</keyword>
<keyword evidence="2" id="KW-0645">Protease</keyword>
<keyword evidence="2" id="KW-0482">Metalloprotease</keyword>
<dbReference type="Proteomes" id="UP000315017">
    <property type="component" value="Chromosome"/>
</dbReference>
<dbReference type="EMBL" id="CP036274">
    <property type="protein sequence ID" value="QDU25146.1"/>
    <property type="molecule type" value="Genomic_DNA"/>
</dbReference>
<protein>
    <submittedName>
        <fullName evidence="2">ATP-dependent zinc metalloprotease FtsH</fullName>
    </submittedName>
</protein>
<dbReference type="GO" id="GO:0004176">
    <property type="term" value="F:ATP-dependent peptidase activity"/>
    <property type="evidence" value="ECO:0007669"/>
    <property type="project" value="InterPro"/>
</dbReference>
<dbReference type="GO" id="GO:0006508">
    <property type="term" value="P:proteolysis"/>
    <property type="evidence" value="ECO:0007669"/>
    <property type="project" value="UniProtKB-KW"/>
</dbReference>
<dbReference type="RefSeq" id="WP_145083586.1">
    <property type="nucleotide sequence ID" value="NZ_CP036274.1"/>
</dbReference>
<reference evidence="2 3" key="1">
    <citation type="submission" date="2019-02" db="EMBL/GenBank/DDBJ databases">
        <title>Deep-cultivation of Planctomycetes and their phenomic and genomic characterization uncovers novel biology.</title>
        <authorList>
            <person name="Wiegand S."/>
            <person name="Jogler M."/>
            <person name="Boedeker C."/>
            <person name="Pinto D."/>
            <person name="Vollmers J."/>
            <person name="Rivas-Marin E."/>
            <person name="Kohn T."/>
            <person name="Peeters S.H."/>
            <person name="Heuer A."/>
            <person name="Rast P."/>
            <person name="Oberbeckmann S."/>
            <person name="Bunk B."/>
            <person name="Jeske O."/>
            <person name="Meyerdierks A."/>
            <person name="Storesund J.E."/>
            <person name="Kallscheuer N."/>
            <person name="Luecker S."/>
            <person name="Lage O.M."/>
            <person name="Pohl T."/>
            <person name="Merkel B.J."/>
            <person name="Hornburger P."/>
            <person name="Mueller R.-W."/>
            <person name="Bruemmer F."/>
            <person name="Labrenz M."/>
            <person name="Spormann A.M."/>
            <person name="Op den Camp H."/>
            <person name="Overmann J."/>
            <person name="Amann R."/>
            <person name="Jetten M.S.M."/>
            <person name="Mascher T."/>
            <person name="Medema M.H."/>
            <person name="Devos D.P."/>
            <person name="Kaster A.-K."/>
            <person name="Ovreas L."/>
            <person name="Rohde M."/>
            <person name="Galperin M.Y."/>
            <person name="Jogler C."/>
        </authorList>
    </citation>
    <scope>NUCLEOTIDE SEQUENCE [LARGE SCALE GENOMIC DNA]</scope>
    <source>
        <strain evidence="2 3">ETA_A8</strain>
    </source>
</reference>
<dbReference type="SUPFAM" id="SSF140990">
    <property type="entry name" value="FtsH protease domain-like"/>
    <property type="match status" value="1"/>
</dbReference>